<evidence type="ECO:0000313" key="2">
    <source>
        <dbReference type="EMBL" id="KAJ1952242.1"/>
    </source>
</evidence>
<evidence type="ECO:0000313" key="3">
    <source>
        <dbReference type="Proteomes" id="UP001150925"/>
    </source>
</evidence>
<protein>
    <submittedName>
        <fullName evidence="2">Uncharacterized protein</fullName>
    </submittedName>
</protein>
<sequence>MSQVSYSPPPQKSMFHSDDSSSGPVRSGAHHRVTSYSPAPSTAPKCWEEEEVMAMLNWLRPHKSRRRYANGLKANCCRELSEKVLN</sequence>
<dbReference type="Proteomes" id="UP001150925">
    <property type="component" value="Unassembled WGS sequence"/>
</dbReference>
<comment type="caution">
    <text evidence="2">The sequence shown here is derived from an EMBL/GenBank/DDBJ whole genome shotgun (WGS) entry which is preliminary data.</text>
</comment>
<feature type="non-terminal residue" evidence="2">
    <location>
        <position position="86"/>
    </location>
</feature>
<name>A0A9W8API6_9FUNG</name>
<feature type="region of interest" description="Disordered" evidence="1">
    <location>
        <begin position="1"/>
        <end position="43"/>
    </location>
</feature>
<gene>
    <name evidence="2" type="ORF">IWQ62_006268</name>
</gene>
<evidence type="ECO:0000256" key="1">
    <source>
        <dbReference type="SAM" id="MobiDB-lite"/>
    </source>
</evidence>
<dbReference type="AlphaFoldDB" id="A0A9W8API6"/>
<organism evidence="2 3">
    <name type="scientific">Dispira parvispora</name>
    <dbReference type="NCBI Taxonomy" id="1520584"/>
    <lineage>
        <taxon>Eukaryota</taxon>
        <taxon>Fungi</taxon>
        <taxon>Fungi incertae sedis</taxon>
        <taxon>Zoopagomycota</taxon>
        <taxon>Kickxellomycotina</taxon>
        <taxon>Dimargaritomycetes</taxon>
        <taxon>Dimargaritales</taxon>
        <taxon>Dimargaritaceae</taxon>
        <taxon>Dispira</taxon>
    </lineage>
</organism>
<reference evidence="2" key="1">
    <citation type="submission" date="2022-07" db="EMBL/GenBank/DDBJ databases">
        <title>Phylogenomic reconstructions and comparative analyses of Kickxellomycotina fungi.</title>
        <authorList>
            <person name="Reynolds N.K."/>
            <person name="Stajich J.E."/>
            <person name="Barry K."/>
            <person name="Grigoriev I.V."/>
            <person name="Crous P."/>
            <person name="Smith M.E."/>
        </authorList>
    </citation>
    <scope>NUCLEOTIDE SEQUENCE</scope>
    <source>
        <strain evidence="2">RSA 1196</strain>
    </source>
</reference>
<accession>A0A9W8API6</accession>
<dbReference type="OrthoDB" id="5596065at2759"/>
<keyword evidence="3" id="KW-1185">Reference proteome</keyword>
<dbReference type="EMBL" id="JANBPY010003267">
    <property type="protein sequence ID" value="KAJ1952242.1"/>
    <property type="molecule type" value="Genomic_DNA"/>
</dbReference>
<proteinExistence type="predicted"/>